<protein>
    <submittedName>
        <fullName evidence="2">Uncharacterized protein</fullName>
    </submittedName>
</protein>
<reference evidence="2 3" key="1">
    <citation type="submission" date="2018-11" db="EMBL/GenBank/DDBJ databases">
        <title>Sequencing the genomes of 1000 actinobacteria strains.</title>
        <authorList>
            <person name="Klenk H.-P."/>
        </authorList>
    </citation>
    <scope>NUCLEOTIDE SEQUENCE [LARGE SCALE GENOMIC DNA]</scope>
    <source>
        <strain evidence="2 3">DSM 14012</strain>
    </source>
</reference>
<comment type="caution">
    <text evidence="2">The sequence shown here is derived from an EMBL/GenBank/DDBJ whole genome shotgun (WGS) entry which is preliminary data.</text>
</comment>
<keyword evidence="1" id="KW-1133">Transmembrane helix</keyword>
<keyword evidence="1" id="KW-0472">Membrane</keyword>
<name>A0A3N2C8Z8_9MICO</name>
<dbReference type="RefSeq" id="WP_085511547.1">
    <property type="nucleotide sequence ID" value="NZ_FXAP01000002.1"/>
</dbReference>
<keyword evidence="1" id="KW-0812">Transmembrane</keyword>
<feature type="transmembrane region" description="Helical" evidence="1">
    <location>
        <begin position="48"/>
        <end position="70"/>
    </location>
</feature>
<dbReference type="EMBL" id="RKHL01000001">
    <property type="protein sequence ID" value="ROR83784.1"/>
    <property type="molecule type" value="Genomic_DNA"/>
</dbReference>
<keyword evidence="3" id="KW-1185">Reference proteome</keyword>
<dbReference type="AlphaFoldDB" id="A0A3N2C8Z8"/>
<evidence type="ECO:0000313" key="2">
    <source>
        <dbReference type="EMBL" id="ROR83784.1"/>
    </source>
</evidence>
<accession>A0A3N2C8Z8</accession>
<sequence length="76" mass="8022">MSDIEPPVTRAGPQPLQIRQGLTAGSIVAAFLTVIVGVRAGFGVAEYFGSALCFAELVLAAYLVMTRVNLARGRSR</sequence>
<feature type="transmembrane region" description="Helical" evidence="1">
    <location>
        <begin position="21"/>
        <end position="42"/>
    </location>
</feature>
<evidence type="ECO:0000313" key="3">
    <source>
        <dbReference type="Proteomes" id="UP000266915"/>
    </source>
</evidence>
<proteinExistence type="predicted"/>
<gene>
    <name evidence="2" type="ORF">EDD42_3901</name>
</gene>
<dbReference type="Proteomes" id="UP000266915">
    <property type="component" value="Unassembled WGS sequence"/>
</dbReference>
<evidence type="ECO:0000256" key="1">
    <source>
        <dbReference type="SAM" id="Phobius"/>
    </source>
</evidence>
<organism evidence="2 3">
    <name type="scientific">Plantibacter flavus</name>
    <dbReference type="NCBI Taxonomy" id="150123"/>
    <lineage>
        <taxon>Bacteria</taxon>
        <taxon>Bacillati</taxon>
        <taxon>Actinomycetota</taxon>
        <taxon>Actinomycetes</taxon>
        <taxon>Micrococcales</taxon>
        <taxon>Microbacteriaceae</taxon>
        <taxon>Plantibacter</taxon>
    </lineage>
</organism>